<dbReference type="SUPFAM" id="SSF56112">
    <property type="entry name" value="Protein kinase-like (PK-like)"/>
    <property type="match status" value="1"/>
</dbReference>
<dbReference type="AlphaFoldDB" id="A0AA35UWW0"/>
<accession>A0AA35UWW0</accession>
<dbReference type="EMBL" id="CATKSH010000009">
    <property type="protein sequence ID" value="CAI9120970.1"/>
    <property type="molecule type" value="Genomic_DNA"/>
</dbReference>
<name>A0AA35UWW0_9PROT</name>
<dbReference type="GO" id="GO:0004672">
    <property type="term" value="F:protein kinase activity"/>
    <property type="evidence" value="ECO:0007669"/>
    <property type="project" value="InterPro"/>
</dbReference>
<comment type="caution">
    <text evidence="2">The sequence shown here is derived from an EMBL/GenBank/DDBJ whole genome shotgun (WGS) entry which is preliminary data.</text>
</comment>
<dbReference type="RefSeq" id="WP_289841800.1">
    <property type="nucleotide sequence ID" value="NZ_CATKSH010000009.1"/>
</dbReference>
<evidence type="ECO:0000313" key="3">
    <source>
        <dbReference type="Proteomes" id="UP001176960"/>
    </source>
</evidence>
<reference evidence="2" key="1">
    <citation type="submission" date="2023-03" db="EMBL/GenBank/DDBJ databases">
        <authorList>
            <person name="Cleenwerck I."/>
        </authorList>
    </citation>
    <scope>NUCLEOTIDE SEQUENCE</scope>
    <source>
        <strain evidence="2">LMG 32879</strain>
    </source>
</reference>
<dbReference type="InterPro" id="IPR000719">
    <property type="entry name" value="Prot_kinase_dom"/>
</dbReference>
<dbReference type="InterPro" id="IPR011009">
    <property type="entry name" value="Kinase-like_dom_sf"/>
</dbReference>
<gene>
    <name evidence="2" type="ORF">LMG32879_001812</name>
</gene>
<proteinExistence type="predicted"/>
<evidence type="ECO:0000313" key="2">
    <source>
        <dbReference type="EMBL" id="CAI9120970.1"/>
    </source>
</evidence>
<dbReference type="Gene3D" id="1.10.510.10">
    <property type="entry name" value="Transferase(Phosphotransferase) domain 1"/>
    <property type="match status" value="1"/>
</dbReference>
<evidence type="ECO:0000259" key="1">
    <source>
        <dbReference type="PROSITE" id="PS50011"/>
    </source>
</evidence>
<organism evidence="2 3">
    <name type="scientific">Brytella acorum</name>
    <dbReference type="NCBI Taxonomy" id="2959299"/>
    <lineage>
        <taxon>Bacteria</taxon>
        <taxon>Pseudomonadati</taxon>
        <taxon>Pseudomonadota</taxon>
        <taxon>Alphaproteobacteria</taxon>
        <taxon>Acetobacterales</taxon>
        <taxon>Acetobacteraceae</taxon>
        <taxon>Brytella</taxon>
    </lineage>
</organism>
<dbReference type="Proteomes" id="UP001176960">
    <property type="component" value="Unassembled WGS sequence"/>
</dbReference>
<feature type="domain" description="Protein kinase" evidence="1">
    <location>
        <begin position="1"/>
        <end position="270"/>
    </location>
</feature>
<sequence length="658" mass="71596">MSGTDNLSGQHNDASAELRINGRFQVLRETSLPPIGGAAAFVATDPLAPGMGYAALAPDDVSARLEQYEAFRHPALMPVLAHDRLEGAPWILTLRPSGPSLASLSGPWRESQIVNSVIRPVASILMQAQQLGLTLRNLRPDNLYPGVIAQEVLVGPLGITPPAFLQPLVFESLSSAVCSPAARGYGSIVDDVFSLGVVILTLCLGKAPLEGLSDEDILRRRFELGTPQAYLRDQPVPAGLVSLLQAMLSDDPSQRPAPVDLVNMETSKLFSVRREKFTRQALPVGPYMVRSRRALAWAATRRPEEFVDLLRCRQVDAWLKKDLHESALSEDIAAAGIELVRTGGVDTDGGALRRIVHTLDADAPLYGGGQWFWPEALPTMLALEAAGRNPAASKGSCMAIATQVLASETDYVSWAGLLGSQLRQLGQEARRTGQKGAARIRRLIYDGNIWQRCLSPLCLSRRLVVASEALKALDASMAGRDVPAATAVRSGLIDEQMRAFLESHAVRMGFHPRSALTTGEMPLWLQDFALLAWLQHRSADSPPLPGLAAVTFPLLNGELKIWQARSERERRATELRKASEGGILHEMLDLVVNTIALRQDRIAGQTAQHEFEAIESQLLHQKTFMPNVDADTRRLAAFVTMSSGIGLSIVSCVYEMLH</sequence>
<protein>
    <recommendedName>
        <fullName evidence="1">Protein kinase domain-containing protein</fullName>
    </recommendedName>
</protein>
<dbReference type="GO" id="GO:0005524">
    <property type="term" value="F:ATP binding"/>
    <property type="evidence" value="ECO:0007669"/>
    <property type="project" value="InterPro"/>
</dbReference>
<dbReference type="PROSITE" id="PS50011">
    <property type="entry name" value="PROTEIN_KINASE_DOM"/>
    <property type="match status" value="1"/>
</dbReference>
<keyword evidence="3" id="KW-1185">Reference proteome</keyword>